<organism evidence="6 7">
    <name type="scientific">Sphingobium wenxiniae (strain DSM 21828 / CGMCC 1.7748 / JZ-1)</name>
    <dbReference type="NCBI Taxonomy" id="595605"/>
    <lineage>
        <taxon>Bacteria</taxon>
        <taxon>Pseudomonadati</taxon>
        <taxon>Pseudomonadota</taxon>
        <taxon>Alphaproteobacteria</taxon>
        <taxon>Sphingomonadales</taxon>
        <taxon>Sphingomonadaceae</taxon>
        <taxon>Sphingobium</taxon>
    </lineage>
</organism>
<evidence type="ECO:0000256" key="1">
    <source>
        <dbReference type="ARBA" id="ARBA00001974"/>
    </source>
</evidence>
<dbReference type="AlphaFoldDB" id="A0A562KEX5"/>
<dbReference type="RefSeq" id="WP_199739935.1">
    <property type="nucleotide sequence ID" value="NZ_JACIIY010000004.1"/>
</dbReference>
<dbReference type="Gene3D" id="3.50.50.60">
    <property type="entry name" value="FAD/NAD(P)-binding domain"/>
    <property type="match status" value="2"/>
</dbReference>
<dbReference type="EMBL" id="VLKK01000006">
    <property type="protein sequence ID" value="TWH93795.1"/>
    <property type="molecule type" value="Genomic_DNA"/>
</dbReference>
<dbReference type="PANTHER" id="PTHR43400">
    <property type="entry name" value="FUMARATE REDUCTASE"/>
    <property type="match status" value="1"/>
</dbReference>
<keyword evidence="2" id="KW-0285">Flavoprotein</keyword>
<dbReference type="InterPro" id="IPR050315">
    <property type="entry name" value="FAD-oxidoreductase_2"/>
</dbReference>
<gene>
    <name evidence="6" type="ORF">IQ35_02005</name>
</gene>
<evidence type="ECO:0000259" key="5">
    <source>
        <dbReference type="Pfam" id="PF00890"/>
    </source>
</evidence>
<dbReference type="GO" id="GO:0016491">
    <property type="term" value="F:oxidoreductase activity"/>
    <property type="evidence" value="ECO:0007669"/>
    <property type="project" value="UniProtKB-KW"/>
</dbReference>
<dbReference type="Pfam" id="PF00890">
    <property type="entry name" value="FAD_binding_2"/>
    <property type="match status" value="1"/>
</dbReference>
<name>A0A562KEX5_SPHWJ</name>
<dbReference type="InterPro" id="IPR003953">
    <property type="entry name" value="FAD-dep_OxRdtase_2_FAD-bd"/>
</dbReference>
<evidence type="ECO:0000313" key="7">
    <source>
        <dbReference type="Proteomes" id="UP000316624"/>
    </source>
</evidence>
<sequence>MTLKAPPERWDEEADVVILGSGAGGLTAATVAANEGLHVLLLEKLPVFGGGAAISGGVVWVPNHGGMDALGVEDSREKAALYLRRILGNRARWDLIDAYLDTAPEMVEYMHARSAVKLVPRSVGPDYYSEEEGATSGGRMMDPVIFDGRELGPAFDQLRPPLPTFLLFGGMMVGKYDIEALLKAHKSWSAFRHSAALVGRYVRDRLTFHRRGTRLALGNALAGRLLRSAMDAGVDLWNDTSVLDLFQSADGTVSGLHVERDGRRIRVKANRAVVLATGGFPGSGDMMRAHIPFPDLHHSMAPAANVGDGIRLGLAAGGRLDDINRDNGFWTPVSILQQADGTLLKCPHLIMDRAKPGLIAVNGVGRRFVNEASSYHDFVAAMHRDHAYVPTIPATLICDHHFIRKYGMGLVRPGPGSHRKFLKAGYLFRADSIGELAEALSLPPETLEQTVEQFNADARSGVDRAFGKGDSGYNRYLGDGDHAGANPCLAPIVRAPFYAVRVYPGDIGTSLGLRTDARARVVDDDDRPIPGLYACGNDMNSVMAGTYPSGGITLGPAMTFGYAIGRDLAAAAQQAAP</sequence>
<proteinExistence type="predicted"/>
<keyword evidence="3" id="KW-0274">FAD</keyword>
<evidence type="ECO:0000256" key="3">
    <source>
        <dbReference type="ARBA" id="ARBA00022827"/>
    </source>
</evidence>
<evidence type="ECO:0000256" key="2">
    <source>
        <dbReference type="ARBA" id="ARBA00022630"/>
    </source>
</evidence>
<feature type="domain" description="FAD-dependent oxidoreductase 2 FAD-binding" evidence="5">
    <location>
        <begin position="15"/>
        <end position="554"/>
    </location>
</feature>
<dbReference type="PANTHER" id="PTHR43400:SF10">
    <property type="entry name" value="3-OXOSTEROID 1-DEHYDROGENASE"/>
    <property type="match status" value="1"/>
</dbReference>
<dbReference type="InterPro" id="IPR036188">
    <property type="entry name" value="FAD/NAD-bd_sf"/>
</dbReference>
<evidence type="ECO:0000313" key="6">
    <source>
        <dbReference type="EMBL" id="TWH93795.1"/>
    </source>
</evidence>
<comment type="cofactor">
    <cofactor evidence="1">
        <name>FAD</name>
        <dbReference type="ChEBI" id="CHEBI:57692"/>
    </cofactor>
</comment>
<dbReference type="InterPro" id="IPR027477">
    <property type="entry name" value="Succ_DH/fumarate_Rdtase_cat_sf"/>
</dbReference>
<keyword evidence="4" id="KW-0560">Oxidoreductase</keyword>
<dbReference type="SUPFAM" id="SSF51905">
    <property type="entry name" value="FAD/NAD(P)-binding domain"/>
    <property type="match status" value="1"/>
</dbReference>
<dbReference type="GO" id="GO:0008202">
    <property type="term" value="P:steroid metabolic process"/>
    <property type="evidence" value="ECO:0007669"/>
    <property type="project" value="UniProtKB-ARBA"/>
</dbReference>
<dbReference type="PRINTS" id="PR00411">
    <property type="entry name" value="PNDRDTASEI"/>
</dbReference>
<keyword evidence="7" id="KW-1185">Reference proteome</keyword>
<reference evidence="6 7" key="1">
    <citation type="journal article" date="2015" name="Stand. Genomic Sci.">
        <title>Genomic Encyclopedia of Bacterial and Archaeal Type Strains, Phase III: the genomes of soil and plant-associated and newly described type strains.</title>
        <authorList>
            <person name="Whitman W.B."/>
            <person name="Woyke T."/>
            <person name="Klenk H.P."/>
            <person name="Zhou Y."/>
            <person name="Lilburn T.G."/>
            <person name="Beck B.J."/>
            <person name="De Vos P."/>
            <person name="Vandamme P."/>
            <person name="Eisen J.A."/>
            <person name="Garrity G."/>
            <person name="Hugenholtz P."/>
            <person name="Kyrpides N.C."/>
        </authorList>
    </citation>
    <scope>NUCLEOTIDE SEQUENCE [LARGE SCALE GENOMIC DNA]</scope>
    <source>
        <strain evidence="6 7">CGMCC 1.7748</strain>
    </source>
</reference>
<comment type="caution">
    <text evidence="6">The sequence shown here is derived from an EMBL/GenBank/DDBJ whole genome shotgun (WGS) entry which is preliminary data.</text>
</comment>
<accession>A0A562KEX5</accession>
<evidence type="ECO:0000256" key="4">
    <source>
        <dbReference type="ARBA" id="ARBA00023002"/>
    </source>
</evidence>
<dbReference type="SUPFAM" id="SSF56425">
    <property type="entry name" value="Succinate dehydrogenase/fumarate reductase flavoprotein, catalytic domain"/>
    <property type="match status" value="1"/>
</dbReference>
<protein>
    <submittedName>
        <fullName evidence="6">Succinate dehydrogenase/fumarate reductase flavoprotein subunit</fullName>
    </submittedName>
</protein>
<dbReference type="Proteomes" id="UP000316624">
    <property type="component" value="Unassembled WGS sequence"/>
</dbReference>